<comment type="pathway">
    <text evidence="3">Sphingolipid metabolism.</text>
</comment>
<dbReference type="Pfam" id="PF13506">
    <property type="entry name" value="Glyco_transf_21"/>
    <property type="match status" value="1"/>
</dbReference>
<dbReference type="GO" id="GO:0006679">
    <property type="term" value="P:glucosylceramide biosynthetic process"/>
    <property type="evidence" value="ECO:0007669"/>
    <property type="project" value="TreeGrafter"/>
</dbReference>
<dbReference type="CDD" id="cd02520">
    <property type="entry name" value="Glucosylceramide_synthase"/>
    <property type="match status" value="1"/>
</dbReference>
<feature type="transmembrane region" description="Helical" evidence="9">
    <location>
        <begin position="271"/>
        <end position="291"/>
    </location>
</feature>
<evidence type="ECO:0000256" key="2">
    <source>
        <dbReference type="ARBA" id="ARBA00004760"/>
    </source>
</evidence>
<dbReference type="InterPro" id="IPR029044">
    <property type="entry name" value="Nucleotide-diphossugar_trans"/>
</dbReference>
<evidence type="ECO:0000256" key="3">
    <source>
        <dbReference type="ARBA" id="ARBA00004991"/>
    </source>
</evidence>
<protein>
    <submittedName>
        <fullName evidence="10">Ceramide glucosyltransferase</fullName>
        <ecNumber evidence="10">2.4.1.80</ecNumber>
    </submittedName>
</protein>
<keyword evidence="4 10" id="KW-0328">Glycosyltransferase</keyword>
<keyword evidence="6 9" id="KW-0812">Transmembrane</keyword>
<dbReference type="KEGG" id="bid:Bind_3673"/>
<dbReference type="GO" id="GO:0016020">
    <property type="term" value="C:membrane"/>
    <property type="evidence" value="ECO:0007669"/>
    <property type="project" value="UniProtKB-SubCell"/>
</dbReference>
<dbReference type="Proteomes" id="UP000001695">
    <property type="component" value="Chromosome"/>
</dbReference>
<dbReference type="eggNOG" id="COG1215">
    <property type="taxonomic scope" value="Bacteria"/>
</dbReference>
<comment type="subcellular location">
    <subcellularLocation>
        <location evidence="1">Membrane</location>
        <topology evidence="1">Multi-pass membrane protein</topology>
    </subcellularLocation>
</comment>
<evidence type="ECO:0000256" key="9">
    <source>
        <dbReference type="SAM" id="Phobius"/>
    </source>
</evidence>
<reference evidence="10 11" key="2">
    <citation type="journal article" date="2010" name="J. Bacteriol.">
        <title>Complete genome sequence of Beijerinckia indica subsp. indica.</title>
        <authorList>
            <person name="Tamas I."/>
            <person name="Dedysh S.N."/>
            <person name="Liesack W."/>
            <person name="Stott M.B."/>
            <person name="Alam M."/>
            <person name="Murrell J.C."/>
            <person name="Dunfield P.F."/>
        </authorList>
    </citation>
    <scope>NUCLEOTIDE SEQUENCE [LARGE SCALE GENOMIC DNA]</scope>
    <source>
        <strain evidence="11">ATCC 9039 / DSM 1715 / NCIMB 8712</strain>
    </source>
</reference>
<evidence type="ECO:0000256" key="5">
    <source>
        <dbReference type="ARBA" id="ARBA00022679"/>
    </source>
</evidence>
<proteinExistence type="predicted"/>
<name>B2IGX9_BEII9</name>
<dbReference type="InterPro" id="IPR025993">
    <property type="entry name" value="Ceramide_glucosylTrfase"/>
</dbReference>
<keyword evidence="7 9" id="KW-1133">Transmembrane helix</keyword>
<accession>B2IGX9</accession>
<comment type="pathway">
    <text evidence="2">Lipid metabolism; sphingolipid metabolism.</text>
</comment>
<reference evidence="11" key="1">
    <citation type="submission" date="2008-03" db="EMBL/GenBank/DDBJ databases">
        <title>Complete sequence of chromosome of Beijerinckia indica subsp. indica ATCC 9039.</title>
        <authorList>
            <consortium name="US DOE Joint Genome Institute"/>
            <person name="Copeland A."/>
            <person name="Lucas S."/>
            <person name="Lapidus A."/>
            <person name="Glavina del Rio T."/>
            <person name="Dalin E."/>
            <person name="Tice H."/>
            <person name="Bruce D."/>
            <person name="Goodwin L."/>
            <person name="Pitluck S."/>
            <person name="LaButti K."/>
            <person name="Schmutz J."/>
            <person name="Larimer F."/>
            <person name="Land M."/>
            <person name="Hauser L."/>
            <person name="Kyrpides N."/>
            <person name="Mikhailova N."/>
            <person name="Dunfield P.F."/>
            <person name="Dedysh S.N."/>
            <person name="Liesack W."/>
            <person name="Saw J.H."/>
            <person name="Alam M."/>
            <person name="Chen Y."/>
            <person name="Murrell J.C."/>
            <person name="Richardson P."/>
        </authorList>
    </citation>
    <scope>NUCLEOTIDE SEQUENCE [LARGE SCALE GENOMIC DNA]</scope>
    <source>
        <strain evidence="11">ATCC 9039 / DSM 1715 / NCIMB 8712</strain>
    </source>
</reference>
<keyword evidence="5 10" id="KW-0808">Transferase</keyword>
<dbReference type="EMBL" id="CP001016">
    <property type="protein sequence ID" value="ACB97225.1"/>
    <property type="molecule type" value="Genomic_DNA"/>
</dbReference>
<evidence type="ECO:0000313" key="11">
    <source>
        <dbReference type="Proteomes" id="UP000001695"/>
    </source>
</evidence>
<dbReference type="SUPFAM" id="SSF53448">
    <property type="entry name" value="Nucleotide-diphospho-sugar transferases"/>
    <property type="match status" value="1"/>
</dbReference>
<dbReference type="AlphaFoldDB" id="B2IGX9"/>
<dbReference type="PANTHER" id="PTHR12726">
    <property type="entry name" value="CERAMIDE GLUCOSYLTRANSFERASE"/>
    <property type="match status" value="1"/>
</dbReference>
<dbReference type="EC" id="2.4.1.80" evidence="10"/>
<evidence type="ECO:0000256" key="6">
    <source>
        <dbReference type="ARBA" id="ARBA00022692"/>
    </source>
</evidence>
<evidence type="ECO:0000313" key="10">
    <source>
        <dbReference type="EMBL" id="ACB97225.1"/>
    </source>
</evidence>
<dbReference type="GO" id="GO:0008120">
    <property type="term" value="F:ceramide glucosyltransferase activity"/>
    <property type="evidence" value="ECO:0007669"/>
    <property type="project" value="UniProtKB-EC"/>
</dbReference>
<feature type="transmembrane region" description="Helical" evidence="9">
    <location>
        <begin position="241"/>
        <end position="265"/>
    </location>
</feature>
<evidence type="ECO:0000256" key="1">
    <source>
        <dbReference type="ARBA" id="ARBA00004141"/>
    </source>
</evidence>
<evidence type="ECO:0000256" key="7">
    <source>
        <dbReference type="ARBA" id="ARBA00022989"/>
    </source>
</evidence>
<dbReference type="Gene3D" id="3.90.550.10">
    <property type="entry name" value="Spore Coat Polysaccharide Biosynthesis Protein SpsA, Chain A"/>
    <property type="match status" value="1"/>
</dbReference>
<gene>
    <name evidence="10" type="ordered locus">Bind_3673</name>
</gene>
<evidence type="ECO:0000256" key="4">
    <source>
        <dbReference type="ARBA" id="ARBA00022676"/>
    </source>
</evidence>
<dbReference type="OrthoDB" id="9814255at2"/>
<dbReference type="CAZy" id="GT21">
    <property type="family name" value="Glycosyltransferase Family 21"/>
</dbReference>
<sequence>MPAPPRGPGVSLIRPVCGLETFSQETLASSFRLTYPTYELIFCVARAGDPVVKLVERLIAAHPHVPARLVIGDEKVCENPKLNNCVRGCDSAQFDWIILADSNVLMPQDYIQQLLAAWRQKSGLVCSMPLGSRPHNVWAEFECAFLNTYEARWQFTGEALGAGFAQGKTMLWRRDILEAGGGIRALGREIAEDAAGTKLVRAQGRKIHLVDAPFEQPLGLRSLRDVWNRQVRWARMRRKTFPLYFLPEVFSGGALPLAFGLLAAVLGDYNVPAVMAALFLLWYGPESLLALHKHWPFTWRSPFLFLLRDFSLPAIYALAWCGDRFVWHGNAMDMRAQHAVPNGSGLQERADCCQENAADFVESTSHSS</sequence>
<dbReference type="HOGENOM" id="CLU_030898_2_1_5"/>
<organism evidence="10 11">
    <name type="scientific">Beijerinckia indica subsp. indica (strain ATCC 9039 / DSM 1715 / NCIMB 8712)</name>
    <dbReference type="NCBI Taxonomy" id="395963"/>
    <lineage>
        <taxon>Bacteria</taxon>
        <taxon>Pseudomonadati</taxon>
        <taxon>Pseudomonadota</taxon>
        <taxon>Alphaproteobacteria</taxon>
        <taxon>Hyphomicrobiales</taxon>
        <taxon>Beijerinckiaceae</taxon>
        <taxon>Beijerinckia</taxon>
    </lineage>
</organism>
<keyword evidence="8 9" id="KW-0472">Membrane</keyword>
<evidence type="ECO:0000256" key="8">
    <source>
        <dbReference type="ARBA" id="ARBA00023136"/>
    </source>
</evidence>
<dbReference type="PANTHER" id="PTHR12726:SF0">
    <property type="entry name" value="CERAMIDE GLUCOSYLTRANSFERASE"/>
    <property type="match status" value="1"/>
</dbReference>
<keyword evidence="11" id="KW-1185">Reference proteome</keyword>
<dbReference type="STRING" id="395963.Bind_3673"/>